<dbReference type="EMBL" id="CM037621">
    <property type="protein sequence ID" value="KAH8001620.1"/>
    <property type="molecule type" value="Genomic_DNA"/>
</dbReference>
<name>A0ACB8F9E2_9SAUR</name>
<proteinExistence type="predicted"/>
<keyword evidence="2" id="KW-1185">Reference proteome</keyword>
<evidence type="ECO:0000313" key="1">
    <source>
        <dbReference type="EMBL" id="KAH8001620.1"/>
    </source>
</evidence>
<dbReference type="Proteomes" id="UP000827872">
    <property type="component" value="Linkage Group LG08"/>
</dbReference>
<evidence type="ECO:0000313" key="2">
    <source>
        <dbReference type="Proteomes" id="UP000827872"/>
    </source>
</evidence>
<reference evidence="1" key="1">
    <citation type="submission" date="2021-08" db="EMBL/GenBank/DDBJ databases">
        <title>The first chromosome-level gecko genome reveals the dynamic sex chromosomes of Neotropical dwarf geckos (Sphaerodactylidae: Sphaerodactylus).</title>
        <authorList>
            <person name="Pinto B.J."/>
            <person name="Keating S.E."/>
            <person name="Gamble T."/>
        </authorList>
    </citation>
    <scope>NUCLEOTIDE SEQUENCE</scope>
    <source>
        <strain evidence="1">TG3544</strain>
    </source>
</reference>
<organism evidence="1 2">
    <name type="scientific">Sphaerodactylus townsendi</name>
    <dbReference type="NCBI Taxonomy" id="933632"/>
    <lineage>
        <taxon>Eukaryota</taxon>
        <taxon>Metazoa</taxon>
        <taxon>Chordata</taxon>
        <taxon>Craniata</taxon>
        <taxon>Vertebrata</taxon>
        <taxon>Euteleostomi</taxon>
        <taxon>Lepidosauria</taxon>
        <taxon>Squamata</taxon>
        <taxon>Bifurcata</taxon>
        <taxon>Gekkota</taxon>
        <taxon>Sphaerodactylidae</taxon>
        <taxon>Sphaerodactylus</taxon>
    </lineage>
</organism>
<sequence length="176" mass="19911">MKLRAELPIPPHTVVGISPQQMRKWKQFPVVARVPDELEGNLSSQMPMGNPQNGTQKMQLEVTTPTLQAEQRSSKVELRTGKHHAEMIPVSQKEVKTTANVRLNQLKRWQEVPEIPETDPASNKNLDIVVQDLCEQCSVWQKHQNELKAAAAARPSTELQQPTMRTVVKAQHCSRK</sequence>
<comment type="caution">
    <text evidence="1">The sequence shown here is derived from an EMBL/GenBank/DDBJ whole genome shotgun (WGS) entry which is preliminary data.</text>
</comment>
<gene>
    <name evidence="1" type="ORF">K3G42_012595</name>
</gene>
<protein>
    <submittedName>
        <fullName evidence="1">Uncharacterized protein</fullName>
    </submittedName>
</protein>
<accession>A0ACB8F9E2</accession>